<sequence>MKPGEDEGGAEEDSGALTHARLRSRAAAASPRRAPVMDTSASPRTGEWRCQSTPGSDSRVLLPDDEEQQQYQYHVPPPVPPRPLSPISSPSMTASCTSPAPLLSMRGSGHTSTPTPTAAPLLFTCSGSPAQSSASATGGHLHCASPATSGSTPGTQGRESAVTVLSSNSVTESTAPPPAREEEAEEEEAEEVVSCTTLSSTVTSPVAAAAATPALPPPAHLRLPSSTPSDGSDRRHHATTPSVGSVGEATMQHSGRARQPDVLRTAPSFSGPHGSRFAALALLSQSLLMPALASAPRGRTRAAARRAAARPAVPIVPYRLLDPEICTPTALSTTTAARRATATVKAELPAPSPPLDESATQGAPVPPLPELSSEQRYAFHVAVKEHRTVFITGGAGTGKSHLLRTIIRALPVSSTFVTATTGIAALNLSGSTLHSFAGCGIPNRESTLEHILWSVMTKENCVRRWRLCRVLIIDEVSMLEASFFDLVDHIARHVRNRPTEPFGGVQLILSGDFLQLPPVSRDQRGRAHFCFETETWRRVNPRICVLSTPFRQRDLRFFSILNEMRFGEMRPESAELLYSLDTTEHVHFVRRIDTAVGDCPAVKAETSTARPTEPPLTTTTTTTNTSTAENMGQTRLQLVNGVGRPIDAVFDGYTILRSTRTEVDVENQHYYKQLTTEVYFYQGLHTGKGTFPEASLPKVVQVRRGCRVMLIKNLDPRIGLVNGSTGTVTDFVSFSKGYYFKTQNMTFADARAVCVGRGSNSAVPHTMLPVIAFDMRDATGTVTTRELVLEPQEWVEKLGSTAVSRSVQMPLILAYAITIHKSQGMSLTQVDIDFKRVFEAGQSYVALSRCTDMAHVRLHSFDARRVSTNATALAYYKALALQQERLRWRRSHEPQSVVAEEAQEAFSCTPYGYVLRHEAQALRQRGRDELAQRQRSISGGSSTSTSSRRSRGLMKTEVRPAGPVAGPVAGDGALGPRESRRRHRSRDDDAAPAGDSGGGGGGGGGERAVRGQRRRRENRRTWVDEFGAARHRGSGSDDSADEEGGDDGGVVNETVRLDRLRRRITPLLATASMVRQVVTREVVPLHCVSDARIVVDANSVFQLLAGRESAAAFDVLFGERGNMLRVPLCVHALVAEAAAYRSGSSSVSHSTADGSASRPDDAAVPHSASRVEPANASLLTASEMAAEALVVMERAKNDFILDVQRPGQACALPEPNPGWRRFEAVLPLLHRGPQRRAATKEEEEGAVEDAGREVDFILSRDPREGRHHRDVLEYAAFLQRSYGEGIVVCTDSVLLAAYALAWGLRVSSMDYLCGDAANA</sequence>
<organism evidence="13 14">
    <name type="scientific">Novymonas esmeraldas</name>
    <dbReference type="NCBI Taxonomy" id="1808958"/>
    <lineage>
        <taxon>Eukaryota</taxon>
        <taxon>Discoba</taxon>
        <taxon>Euglenozoa</taxon>
        <taxon>Kinetoplastea</taxon>
        <taxon>Metakinetoplastina</taxon>
        <taxon>Trypanosomatida</taxon>
        <taxon>Trypanosomatidae</taxon>
        <taxon>Novymonas</taxon>
    </lineage>
</organism>
<feature type="compositionally biased region" description="Acidic residues" evidence="11">
    <location>
        <begin position="182"/>
        <end position="191"/>
    </location>
</feature>
<proteinExistence type="inferred from homology"/>
<dbReference type="Gene3D" id="3.40.50.300">
    <property type="entry name" value="P-loop containing nucleotide triphosphate hydrolases"/>
    <property type="match status" value="1"/>
</dbReference>
<evidence type="ECO:0000256" key="10">
    <source>
        <dbReference type="RuleBase" id="RU363044"/>
    </source>
</evidence>
<evidence type="ECO:0000256" key="9">
    <source>
        <dbReference type="ARBA" id="ARBA00048954"/>
    </source>
</evidence>
<feature type="region of interest" description="Disordered" evidence="11">
    <location>
        <begin position="1"/>
        <end position="198"/>
    </location>
</feature>
<feature type="compositionally biased region" description="Pro residues" evidence="11">
    <location>
        <begin position="75"/>
        <end position="84"/>
    </location>
</feature>
<accession>A0AAW0ETX4</accession>
<reference evidence="13 14" key="1">
    <citation type="journal article" date="2021" name="MBio">
        <title>A New Model Trypanosomatid, Novymonas esmeraldas: Genomic Perception of Its 'Candidatus Pandoraea novymonadis' Endosymbiont.</title>
        <authorList>
            <person name="Zakharova A."/>
            <person name="Saura A."/>
            <person name="Butenko A."/>
            <person name="Podesvova L."/>
            <person name="Warmusova S."/>
            <person name="Kostygov A.Y."/>
            <person name="Nenarokova A."/>
            <person name="Lukes J."/>
            <person name="Opperdoes F.R."/>
            <person name="Yurchenko V."/>
        </authorList>
    </citation>
    <scope>NUCLEOTIDE SEQUENCE [LARGE SCALE GENOMIC DNA]</scope>
    <source>
        <strain evidence="13 14">E262AT.01</strain>
    </source>
</reference>
<comment type="cofactor">
    <cofactor evidence="1 10">
        <name>Mg(2+)</name>
        <dbReference type="ChEBI" id="CHEBI:18420"/>
    </cofactor>
</comment>
<dbReference type="InterPro" id="IPR049163">
    <property type="entry name" value="Pif1-like_2B_dom"/>
</dbReference>
<dbReference type="GO" id="GO:0006310">
    <property type="term" value="P:DNA recombination"/>
    <property type="evidence" value="ECO:0007669"/>
    <property type="project" value="UniProtKB-KW"/>
</dbReference>
<keyword evidence="8 10" id="KW-0233">DNA recombination</keyword>
<feature type="compositionally biased region" description="Gly residues" evidence="11">
    <location>
        <begin position="995"/>
        <end position="1006"/>
    </location>
</feature>
<evidence type="ECO:0000256" key="11">
    <source>
        <dbReference type="SAM" id="MobiDB-lite"/>
    </source>
</evidence>
<comment type="caution">
    <text evidence="13">The sequence shown here is derived from an EMBL/GenBank/DDBJ whole genome shotgun (WGS) entry which is preliminary data.</text>
</comment>
<dbReference type="GO" id="GO:0005524">
    <property type="term" value="F:ATP binding"/>
    <property type="evidence" value="ECO:0007669"/>
    <property type="project" value="UniProtKB-KW"/>
</dbReference>
<comment type="similarity">
    <text evidence="2">Belongs to the helicase family. PIF1 subfamily.</text>
</comment>
<dbReference type="InterPro" id="IPR010285">
    <property type="entry name" value="DNA_helicase_pif1-like_DEAD"/>
</dbReference>
<evidence type="ECO:0000313" key="13">
    <source>
        <dbReference type="EMBL" id="KAK7196601.1"/>
    </source>
</evidence>
<dbReference type="GO" id="GO:0016787">
    <property type="term" value="F:hydrolase activity"/>
    <property type="evidence" value="ECO:0007669"/>
    <property type="project" value="UniProtKB-KW"/>
</dbReference>
<keyword evidence="10" id="KW-0234">DNA repair</keyword>
<feature type="compositionally biased region" description="Polar residues" evidence="11">
    <location>
        <begin position="1144"/>
        <end position="1154"/>
    </location>
</feature>
<dbReference type="CDD" id="cd18037">
    <property type="entry name" value="DEXSc_Pif1_like"/>
    <property type="match status" value="1"/>
</dbReference>
<dbReference type="GO" id="GO:0006281">
    <property type="term" value="P:DNA repair"/>
    <property type="evidence" value="ECO:0007669"/>
    <property type="project" value="UniProtKB-KW"/>
</dbReference>
<dbReference type="GO" id="GO:0043139">
    <property type="term" value="F:5'-3' DNA helicase activity"/>
    <property type="evidence" value="ECO:0007669"/>
    <property type="project" value="UniProtKB-EC"/>
</dbReference>
<feature type="compositionally biased region" description="Low complexity" evidence="11">
    <location>
        <begin position="608"/>
        <end position="626"/>
    </location>
</feature>
<dbReference type="GO" id="GO:0000723">
    <property type="term" value="P:telomere maintenance"/>
    <property type="evidence" value="ECO:0007669"/>
    <property type="project" value="InterPro"/>
</dbReference>
<keyword evidence="6 10" id="KW-0347">Helicase</keyword>
<feature type="compositionally biased region" description="Low complexity" evidence="11">
    <location>
        <begin position="113"/>
        <end position="122"/>
    </location>
</feature>
<keyword evidence="5 10" id="KW-0378">Hydrolase</keyword>
<dbReference type="InterPro" id="IPR003593">
    <property type="entry name" value="AAA+_ATPase"/>
</dbReference>
<dbReference type="SUPFAM" id="SSF52540">
    <property type="entry name" value="P-loop containing nucleoside triphosphate hydrolases"/>
    <property type="match status" value="2"/>
</dbReference>
<dbReference type="EMBL" id="JAECZO010000080">
    <property type="protein sequence ID" value="KAK7196601.1"/>
    <property type="molecule type" value="Genomic_DNA"/>
</dbReference>
<name>A0AAW0ETX4_9TRYP</name>
<feature type="compositionally biased region" description="Low complexity" evidence="11">
    <location>
        <begin position="960"/>
        <end position="976"/>
    </location>
</feature>
<evidence type="ECO:0000259" key="12">
    <source>
        <dbReference type="SMART" id="SM00382"/>
    </source>
</evidence>
<dbReference type="InterPro" id="IPR027417">
    <property type="entry name" value="P-loop_NTPase"/>
</dbReference>
<dbReference type="SMART" id="SM00382">
    <property type="entry name" value="AAA"/>
    <property type="match status" value="1"/>
</dbReference>
<feature type="domain" description="AAA+ ATPase" evidence="12">
    <location>
        <begin position="385"/>
        <end position="535"/>
    </location>
</feature>
<evidence type="ECO:0000256" key="2">
    <source>
        <dbReference type="ARBA" id="ARBA00009781"/>
    </source>
</evidence>
<feature type="compositionally biased region" description="Low complexity" evidence="11">
    <location>
        <begin position="933"/>
        <end position="947"/>
    </location>
</feature>
<feature type="compositionally biased region" description="Acidic residues" evidence="11">
    <location>
        <begin position="1"/>
        <end position="14"/>
    </location>
</feature>
<dbReference type="Proteomes" id="UP001430356">
    <property type="component" value="Unassembled WGS sequence"/>
</dbReference>
<feature type="region of interest" description="Disordered" evidence="11">
    <location>
        <begin position="212"/>
        <end position="269"/>
    </location>
</feature>
<comment type="catalytic activity">
    <reaction evidence="9 10">
        <text>ATP + H2O = ADP + phosphate + H(+)</text>
        <dbReference type="Rhea" id="RHEA:13065"/>
        <dbReference type="ChEBI" id="CHEBI:15377"/>
        <dbReference type="ChEBI" id="CHEBI:15378"/>
        <dbReference type="ChEBI" id="CHEBI:30616"/>
        <dbReference type="ChEBI" id="CHEBI:43474"/>
        <dbReference type="ChEBI" id="CHEBI:456216"/>
        <dbReference type="EC" id="5.6.2.3"/>
    </reaction>
</comment>
<protein>
    <recommendedName>
        <fullName evidence="10">ATP-dependent DNA helicase</fullName>
        <ecNumber evidence="10">5.6.2.3</ecNumber>
    </recommendedName>
</protein>
<gene>
    <name evidence="13" type="ORF">NESM_000598600</name>
</gene>
<dbReference type="InterPro" id="IPR003840">
    <property type="entry name" value="DNA_helicase_dom"/>
</dbReference>
<dbReference type="InterPro" id="IPR051055">
    <property type="entry name" value="PIF1_helicase"/>
</dbReference>
<keyword evidence="7 10" id="KW-0067">ATP-binding</keyword>
<evidence type="ECO:0000256" key="1">
    <source>
        <dbReference type="ARBA" id="ARBA00001946"/>
    </source>
</evidence>
<evidence type="ECO:0000256" key="3">
    <source>
        <dbReference type="ARBA" id="ARBA00011245"/>
    </source>
</evidence>
<evidence type="ECO:0000313" key="14">
    <source>
        <dbReference type="Proteomes" id="UP001430356"/>
    </source>
</evidence>
<dbReference type="EC" id="5.6.2.3" evidence="10"/>
<keyword evidence="10" id="KW-0227">DNA damage</keyword>
<feature type="compositionally biased region" description="Low complexity" evidence="11">
    <location>
        <begin position="25"/>
        <end position="34"/>
    </location>
</feature>
<feature type="region of interest" description="Disordered" evidence="11">
    <location>
        <begin position="345"/>
        <end position="366"/>
    </location>
</feature>
<dbReference type="CDD" id="cd18809">
    <property type="entry name" value="SF1_C_RecD"/>
    <property type="match status" value="1"/>
</dbReference>
<feature type="compositionally biased region" description="Polar residues" evidence="11">
    <location>
        <begin position="146"/>
        <end position="174"/>
    </location>
</feature>
<dbReference type="PANTHER" id="PTHR47642">
    <property type="entry name" value="ATP-DEPENDENT DNA HELICASE"/>
    <property type="match status" value="1"/>
</dbReference>
<keyword evidence="4 10" id="KW-0547">Nucleotide-binding</keyword>
<dbReference type="Pfam" id="PF05970">
    <property type="entry name" value="PIF1"/>
    <property type="match status" value="1"/>
</dbReference>
<evidence type="ECO:0000256" key="7">
    <source>
        <dbReference type="ARBA" id="ARBA00022840"/>
    </source>
</evidence>
<dbReference type="Pfam" id="PF21530">
    <property type="entry name" value="Pif1_2B_dom"/>
    <property type="match status" value="1"/>
</dbReference>
<comment type="subunit">
    <text evidence="3">Monomer.</text>
</comment>
<dbReference type="Pfam" id="PF02689">
    <property type="entry name" value="Herpes_Helicase"/>
    <property type="match status" value="1"/>
</dbReference>
<evidence type="ECO:0000256" key="4">
    <source>
        <dbReference type="ARBA" id="ARBA00022741"/>
    </source>
</evidence>
<feature type="region of interest" description="Disordered" evidence="11">
    <location>
        <begin position="925"/>
        <end position="1051"/>
    </location>
</feature>
<keyword evidence="14" id="KW-1185">Reference proteome</keyword>
<dbReference type="PANTHER" id="PTHR47642:SF7">
    <property type="entry name" value="ATP-DEPENDENT DNA HELICASE PIF1"/>
    <property type="match status" value="1"/>
</dbReference>
<evidence type="ECO:0000256" key="6">
    <source>
        <dbReference type="ARBA" id="ARBA00022806"/>
    </source>
</evidence>
<feature type="region of interest" description="Disordered" evidence="11">
    <location>
        <begin position="1144"/>
        <end position="1169"/>
    </location>
</feature>
<evidence type="ECO:0000256" key="5">
    <source>
        <dbReference type="ARBA" id="ARBA00022801"/>
    </source>
</evidence>
<evidence type="ECO:0000256" key="8">
    <source>
        <dbReference type="ARBA" id="ARBA00023172"/>
    </source>
</evidence>
<feature type="compositionally biased region" description="Polar residues" evidence="11">
    <location>
        <begin position="125"/>
        <end position="136"/>
    </location>
</feature>
<feature type="region of interest" description="Disordered" evidence="11">
    <location>
        <begin position="604"/>
        <end position="626"/>
    </location>
</feature>